<evidence type="ECO:0000256" key="4">
    <source>
        <dbReference type="ARBA" id="ARBA00037921"/>
    </source>
</evidence>
<feature type="active site" evidence="6">
    <location>
        <position position="260"/>
    </location>
</feature>
<dbReference type="PANTHER" id="PTHR43860:SF2">
    <property type="entry name" value="BETAINE ALDEHYDE DEHYDROGENASE-RELATED"/>
    <property type="match status" value="1"/>
</dbReference>
<dbReference type="EMBL" id="MLFT02000006">
    <property type="protein sequence ID" value="PHT46188.1"/>
    <property type="molecule type" value="Genomic_DNA"/>
</dbReference>
<evidence type="ECO:0000256" key="2">
    <source>
        <dbReference type="ARBA" id="ARBA00023002"/>
    </source>
</evidence>
<dbReference type="InterPro" id="IPR029510">
    <property type="entry name" value="Ald_DH_CS_GLU"/>
</dbReference>
<accession>A0A2G2WLT0</accession>
<evidence type="ECO:0000259" key="8">
    <source>
        <dbReference type="Pfam" id="PF00171"/>
    </source>
</evidence>
<dbReference type="PROSITE" id="PS00687">
    <property type="entry name" value="ALDEHYDE_DEHYDR_GLU"/>
    <property type="match status" value="1"/>
</dbReference>
<evidence type="ECO:0000256" key="3">
    <source>
        <dbReference type="ARBA" id="ARBA00023027"/>
    </source>
</evidence>
<evidence type="ECO:0000256" key="7">
    <source>
        <dbReference type="RuleBase" id="RU003345"/>
    </source>
</evidence>
<comment type="pathway">
    <text evidence="4">Amine and polyamine biosynthesis; betaine biosynthesis via choline pathway; betaine from betaine aldehyde: step 1/1.</text>
</comment>
<dbReference type="InterPro" id="IPR016163">
    <property type="entry name" value="Ald_DH_C"/>
</dbReference>
<feature type="domain" description="Aldehyde dehydrogenase" evidence="8">
    <location>
        <begin position="461"/>
        <end position="514"/>
    </location>
</feature>
<dbReference type="Gene3D" id="3.40.309.10">
    <property type="entry name" value="Aldehyde Dehydrogenase, Chain A, domain 2"/>
    <property type="match status" value="1"/>
</dbReference>
<evidence type="ECO:0000313" key="9">
    <source>
        <dbReference type="EMBL" id="PHT46188.1"/>
    </source>
</evidence>
<sequence>MAIHNVPIPSRQLYIDGEWREPVKKKRIPIINPATEDIIGDFPAATAEDVDIAVEAARRALARDDWGSTTGEQRAKYLRAIAAKVLERKSELAILESLDCGKTLFESAADLDDVAACFEYYADLAEALDLKRKTPVDLHLDSFKSYVLREPLGVVGLITPWNYPLLMATWKVAPALAAGCAAILKPSELASITCLELGEICREVGLPPGALNILTGLGPEAGAPLSSHPHVDKISFTGSAATGAKVMTAAAQLVKPVTLELGGKSPIVVFDDIDNLDIAVEWTLFGCFANTGQVCTATSRLIIQESIASAFLDRLILWTKNIKISDPLEEDCKLGPIVSSAQYEKVMKFISNAKNEGATILYGGERPQHLKKGYYVQPTIITDVNTSMEIWKEEVFGPVLCVKTFKTEQEAIELANDTKYGLASAIMSKDAGRCERFTKVGVFLICCKQFFLINRHGITTRVNWILQAFQTGIIWINCSQPSFCQLPFGGKKRSGFGRDLGEMGLEKYLNIKQVTEYTCDDAWAFYKSPSKN</sequence>
<dbReference type="InterPro" id="IPR016160">
    <property type="entry name" value="Ald_DH_CS_CYS"/>
</dbReference>
<gene>
    <name evidence="9" type="ORF">CQW23_15346</name>
</gene>
<comment type="subunit">
    <text evidence="5">Forms homodimers.</text>
</comment>
<name>A0A2G2WLT0_CAPBA</name>
<evidence type="ECO:0000313" key="10">
    <source>
        <dbReference type="Proteomes" id="UP000224567"/>
    </source>
</evidence>
<protein>
    <recommendedName>
        <fullName evidence="8">Aldehyde dehydrogenase domain-containing protein</fullName>
    </recommendedName>
</protein>
<dbReference type="InterPro" id="IPR016162">
    <property type="entry name" value="Ald_DH_N"/>
</dbReference>
<dbReference type="InterPro" id="IPR016161">
    <property type="entry name" value="Ald_DH/histidinol_DH"/>
</dbReference>
<dbReference type="STRING" id="33114.A0A2G2WLT0"/>
<dbReference type="GO" id="GO:0019145">
    <property type="term" value="F:aminobutyraldehyde dehydrogenase (NAD+) activity"/>
    <property type="evidence" value="ECO:0007669"/>
    <property type="project" value="UniProtKB-ARBA"/>
</dbReference>
<dbReference type="FunFam" id="3.40.605.10:FF:000007">
    <property type="entry name" value="NAD/NADP-dependent betaine aldehyde dehydrogenase"/>
    <property type="match status" value="1"/>
</dbReference>
<dbReference type="SUPFAM" id="SSF53720">
    <property type="entry name" value="ALDH-like"/>
    <property type="match status" value="1"/>
</dbReference>
<dbReference type="Pfam" id="PF00171">
    <property type="entry name" value="Aldedh"/>
    <property type="match status" value="2"/>
</dbReference>
<dbReference type="Gene3D" id="3.40.605.10">
    <property type="entry name" value="Aldehyde Dehydrogenase, Chain A, domain 1"/>
    <property type="match status" value="2"/>
</dbReference>
<dbReference type="PANTHER" id="PTHR43860">
    <property type="entry name" value="BETAINE ALDEHYDE DEHYDROGENASE"/>
    <property type="match status" value="1"/>
</dbReference>
<proteinExistence type="inferred from homology"/>
<dbReference type="InterPro" id="IPR015590">
    <property type="entry name" value="Aldehyde_DH_dom"/>
</dbReference>
<keyword evidence="2 7" id="KW-0560">Oxidoreductase</keyword>
<comment type="caution">
    <text evidence="9">The sequence shown here is derived from an EMBL/GenBank/DDBJ whole genome shotgun (WGS) entry which is preliminary data.</text>
</comment>
<keyword evidence="10" id="KW-1185">Reference proteome</keyword>
<reference evidence="9 10" key="1">
    <citation type="journal article" date="2017" name="Genome Biol.">
        <title>New reference genome sequences of hot pepper reveal the massive evolution of plant disease-resistance genes by retroduplication.</title>
        <authorList>
            <person name="Kim S."/>
            <person name="Park J."/>
            <person name="Yeom S.I."/>
            <person name="Kim Y.M."/>
            <person name="Seo E."/>
            <person name="Kim K.T."/>
            <person name="Kim M.S."/>
            <person name="Lee J.M."/>
            <person name="Cheong K."/>
            <person name="Shin H.S."/>
            <person name="Kim S.B."/>
            <person name="Han K."/>
            <person name="Lee J."/>
            <person name="Park M."/>
            <person name="Lee H.A."/>
            <person name="Lee H.Y."/>
            <person name="Lee Y."/>
            <person name="Oh S."/>
            <person name="Lee J.H."/>
            <person name="Choi E."/>
            <person name="Choi E."/>
            <person name="Lee S.E."/>
            <person name="Jeon J."/>
            <person name="Kim H."/>
            <person name="Choi G."/>
            <person name="Song H."/>
            <person name="Lee J."/>
            <person name="Lee S.C."/>
            <person name="Kwon J.K."/>
            <person name="Lee H.Y."/>
            <person name="Koo N."/>
            <person name="Hong Y."/>
            <person name="Kim R.W."/>
            <person name="Kang W.H."/>
            <person name="Huh J.H."/>
            <person name="Kang B.C."/>
            <person name="Yang T.J."/>
            <person name="Lee Y.H."/>
            <person name="Bennetzen J.L."/>
            <person name="Choi D."/>
        </authorList>
    </citation>
    <scope>NUCLEOTIDE SEQUENCE [LARGE SCALE GENOMIC DNA]</scope>
    <source>
        <strain evidence="10">cv. PBC81</strain>
    </source>
</reference>
<evidence type="ECO:0000256" key="1">
    <source>
        <dbReference type="ARBA" id="ARBA00009986"/>
    </source>
</evidence>
<dbReference type="CDD" id="cd07110">
    <property type="entry name" value="ALDH_F10_BADH"/>
    <property type="match status" value="1"/>
</dbReference>
<dbReference type="GO" id="GO:0110095">
    <property type="term" value="P:cellular detoxification of aldehyde"/>
    <property type="evidence" value="ECO:0007669"/>
    <property type="project" value="UniProtKB-ARBA"/>
</dbReference>
<organism evidence="9 10">
    <name type="scientific">Capsicum baccatum</name>
    <name type="common">Peruvian pepper</name>
    <dbReference type="NCBI Taxonomy" id="33114"/>
    <lineage>
        <taxon>Eukaryota</taxon>
        <taxon>Viridiplantae</taxon>
        <taxon>Streptophyta</taxon>
        <taxon>Embryophyta</taxon>
        <taxon>Tracheophyta</taxon>
        <taxon>Spermatophyta</taxon>
        <taxon>Magnoliopsida</taxon>
        <taxon>eudicotyledons</taxon>
        <taxon>Gunneridae</taxon>
        <taxon>Pentapetalae</taxon>
        <taxon>asterids</taxon>
        <taxon>lamiids</taxon>
        <taxon>Solanales</taxon>
        <taxon>Solanaceae</taxon>
        <taxon>Solanoideae</taxon>
        <taxon>Capsiceae</taxon>
        <taxon>Capsicum</taxon>
    </lineage>
</organism>
<keyword evidence="3" id="KW-0520">NAD</keyword>
<dbReference type="OrthoDB" id="310895at2759"/>
<dbReference type="Proteomes" id="UP000224567">
    <property type="component" value="Unassembled WGS sequence"/>
</dbReference>
<dbReference type="PROSITE" id="PS00070">
    <property type="entry name" value="ALDEHYDE_DEHYDR_CYS"/>
    <property type="match status" value="1"/>
</dbReference>
<evidence type="ECO:0000256" key="6">
    <source>
        <dbReference type="PROSITE-ProRule" id="PRU10007"/>
    </source>
</evidence>
<evidence type="ECO:0000256" key="5">
    <source>
        <dbReference type="ARBA" id="ARBA00062104"/>
    </source>
</evidence>
<feature type="domain" description="Aldehyde dehydrogenase" evidence="8">
    <location>
        <begin position="19"/>
        <end position="439"/>
    </location>
</feature>
<dbReference type="AlphaFoldDB" id="A0A2G2WLT0"/>
<comment type="similarity">
    <text evidence="1 7">Belongs to the aldehyde dehydrogenase family.</text>
</comment>
<dbReference type="FunFam" id="3.40.309.10:FF:000012">
    <property type="entry name" value="Betaine aldehyde dehydrogenase"/>
    <property type="match status" value="1"/>
</dbReference>
<reference evidence="10" key="2">
    <citation type="journal article" date="2017" name="J. Anim. Genet.">
        <title>Multiple reference genome sequences of hot pepper reveal the massive evolution of plant disease resistance genes by retroduplication.</title>
        <authorList>
            <person name="Kim S."/>
            <person name="Park J."/>
            <person name="Yeom S.-I."/>
            <person name="Kim Y.-M."/>
            <person name="Seo E."/>
            <person name="Kim K.-T."/>
            <person name="Kim M.-S."/>
            <person name="Lee J.M."/>
            <person name="Cheong K."/>
            <person name="Shin H.-S."/>
            <person name="Kim S.-B."/>
            <person name="Han K."/>
            <person name="Lee J."/>
            <person name="Park M."/>
            <person name="Lee H.-A."/>
            <person name="Lee H.-Y."/>
            <person name="Lee Y."/>
            <person name="Oh S."/>
            <person name="Lee J.H."/>
            <person name="Choi E."/>
            <person name="Choi E."/>
            <person name="Lee S.E."/>
            <person name="Jeon J."/>
            <person name="Kim H."/>
            <person name="Choi G."/>
            <person name="Song H."/>
            <person name="Lee J."/>
            <person name="Lee S.-C."/>
            <person name="Kwon J.-K."/>
            <person name="Lee H.-Y."/>
            <person name="Koo N."/>
            <person name="Hong Y."/>
            <person name="Kim R.W."/>
            <person name="Kang W.-H."/>
            <person name="Huh J.H."/>
            <person name="Kang B.-C."/>
            <person name="Yang T.-J."/>
            <person name="Lee Y.-H."/>
            <person name="Bennetzen J.L."/>
            <person name="Choi D."/>
        </authorList>
    </citation>
    <scope>NUCLEOTIDE SEQUENCE [LARGE SCALE GENOMIC DNA]</scope>
    <source>
        <strain evidence="10">cv. PBC81</strain>
    </source>
</reference>